<sequence>MENRPRQQTSGHDCSLGTGDDLSSRPGRVDLLRAHISPTTVKQVSVNHERKVVGSSSSRSAVWGISPDGSNAFESKNFGLEGDSNHTVEHEVIKEEDSQKKSPFSCGSAPRVVDSPGASVVSREGRVGPPSDGSAVVSGDDETDANNSEDGTEDEIVSEEGRRTEDEGDVTSRSDQVPCTPPPMWVPEVLSDESEETPLRRVGEERHVSDSSSGGDGYLRGTRQGRVRPHAVPPLFHTPSHFTPVRATSSRLISLSSDSERMHRMAQKVQTQPEMKPKELDKEAERKQEQLRSSKGDNKGIFKGLLRQLTRGYTGVAHLFDGLASDFKPHTENEGSSSNDVLTEERTVQPSSAVVSDKRVTGNGTGVERFKPRVRHRLSQECRPSFPEKPDEETSLSTTLPTKLKSLFSFASSHWNHASPGEGEATEAAGASVSGSSSFLAANANHSPSMLDAYGRPPQKRTQRRSFFGSVAAAASNAFAEAGAVAAAAAEAVAAVGQSSSDSSGDSSSESDHSGRERSRAFRGKRGGSNEITTMRSQRSAGHLSFSREPERESDQGEMTPTGETSGSESELDQVILTEHATPFNFVLWATREAAASLQRPLLSGPPEEEAGNAEELRSTENAIHRRELQRLGRLRAVALRLLLLICEDDSWCQDGTTRQSAHKGANDGARRRFPPIVQGVRGRRRSDRDTESPPTEATQDSEEVDRLWSQWINGSPETEGGEDADRKQEEKRLQGRGVSRSRYMWKAANRMLSVDRRLRKLHSDTAVRRMGETEFWKLYFYQVFLLMNRFDRQAHKVLRSLSCSFTLTTGEGGDENQPQEVAHDVLSQTSGFTESDTSSPSPSYGFASSPCTSARLIIPPTGLPDNTEEGEPLSFGGVSLEPKDEEAPEQVRQDGLGALAYAIFSSSRSPSLSSSSSGTTSVSARGTGSSFSRDVGESPLLVPRDSHRSGVGSETYSAGGDSPALREKVISENAGCLPLGRAPSQPTYTVSSVSSNRAYLEPASRRGSFSVVPVSGRRLRDALFAKRVSSSSQVNGRVSTSRGTMGEDRHQDQQGDNRLEGPSHLSAHNSLYQLGSRSGNCVQIKVKELKELDGTCGDTHQPGLACKGKEVQGARA</sequence>
<feature type="compositionally biased region" description="Low complexity" evidence="1">
    <location>
        <begin position="418"/>
        <end position="442"/>
    </location>
</feature>
<feature type="region of interest" description="Disordered" evidence="1">
    <location>
        <begin position="858"/>
        <end position="891"/>
    </location>
</feature>
<feature type="compositionally biased region" description="Basic and acidic residues" evidence="1">
    <location>
        <begin position="724"/>
        <end position="734"/>
    </location>
</feature>
<feature type="compositionally biased region" description="Polar residues" evidence="1">
    <location>
        <begin position="1"/>
        <end position="12"/>
    </location>
</feature>
<evidence type="ECO:0000313" key="3">
    <source>
        <dbReference type="EMBL" id="KFG30198.1"/>
    </source>
</evidence>
<feature type="compositionally biased region" description="Low complexity" evidence="1">
    <location>
        <begin position="490"/>
        <end position="508"/>
    </location>
</feature>
<feature type="region of interest" description="Disordered" evidence="1">
    <location>
        <begin position="1031"/>
        <end position="1066"/>
    </location>
</feature>
<feature type="region of interest" description="Disordered" evidence="1">
    <location>
        <begin position="1"/>
        <end position="27"/>
    </location>
</feature>
<dbReference type="PROSITE" id="PS50858">
    <property type="entry name" value="BSD"/>
    <property type="match status" value="1"/>
</dbReference>
<dbReference type="InterPro" id="IPR035925">
    <property type="entry name" value="BSD_dom_sf"/>
</dbReference>
<feature type="compositionally biased region" description="Low complexity" evidence="1">
    <location>
        <begin position="909"/>
        <end position="931"/>
    </location>
</feature>
<feature type="compositionally biased region" description="Basic and acidic residues" evidence="1">
    <location>
        <begin position="83"/>
        <end position="100"/>
    </location>
</feature>
<name>A0A086JDI0_TOXGO</name>
<feature type="region of interest" description="Disordered" evidence="1">
    <location>
        <begin position="258"/>
        <end position="301"/>
    </location>
</feature>
<feature type="compositionally biased region" description="Polar residues" evidence="1">
    <location>
        <begin position="557"/>
        <end position="569"/>
    </location>
</feature>
<feature type="compositionally biased region" description="Basic and acidic residues" evidence="1">
    <location>
        <begin position="546"/>
        <end position="555"/>
    </location>
</feature>
<accession>A0A086JDI0</accession>
<dbReference type="AlphaFoldDB" id="A0A086JDI0"/>
<feature type="compositionally biased region" description="Low complexity" evidence="1">
    <location>
        <begin position="839"/>
        <end position="848"/>
    </location>
</feature>
<feature type="domain" description="BSD" evidence="2">
    <location>
        <begin position="752"/>
        <end position="788"/>
    </location>
</feature>
<feature type="compositionally biased region" description="Basic and acidic residues" evidence="1">
    <location>
        <begin position="275"/>
        <end position="300"/>
    </location>
</feature>
<dbReference type="Gene3D" id="1.10.3970.10">
    <property type="entry name" value="BSD domain"/>
    <property type="match status" value="1"/>
</dbReference>
<dbReference type="EMBL" id="AEYI02002088">
    <property type="protein sequence ID" value="KFG30198.1"/>
    <property type="molecule type" value="Genomic_DNA"/>
</dbReference>
<feature type="compositionally biased region" description="Basic and acidic residues" evidence="1">
    <location>
        <begin position="510"/>
        <end position="520"/>
    </location>
</feature>
<feature type="compositionally biased region" description="Polar residues" evidence="1">
    <location>
        <begin position="829"/>
        <end position="838"/>
    </location>
</feature>
<feature type="region of interest" description="Disordered" evidence="1">
    <location>
        <begin position="909"/>
        <end position="964"/>
    </location>
</feature>
<proteinExistence type="predicted"/>
<feature type="region of interest" description="Disordered" evidence="1">
    <location>
        <begin position="490"/>
        <end position="572"/>
    </location>
</feature>
<protein>
    <recommendedName>
        <fullName evidence="2">BSD domain-containing protein</fullName>
    </recommendedName>
</protein>
<dbReference type="VEuPathDB" id="ToxoDB:TGP89_306490"/>
<feature type="region of interest" description="Disordered" evidence="1">
    <location>
        <begin position="325"/>
        <end position="398"/>
    </location>
</feature>
<dbReference type="Proteomes" id="UP000028828">
    <property type="component" value="Unassembled WGS sequence"/>
</dbReference>
<feature type="compositionally biased region" description="Basic and acidic residues" evidence="1">
    <location>
        <begin position="197"/>
        <end position="209"/>
    </location>
</feature>
<organism evidence="3 4">
    <name type="scientific">Toxoplasma gondii p89</name>
    <dbReference type="NCBI Taxonomy" id="943119"/>
    <lineage>
        <taxon>Eukaryota</taxon>
        <taxon>Sar</taxon>
        <taxon>Alveolata</taxon>
        <taxon>Apicomplexa</taxon>
        <taxon>Conoidasida</taxon>
        <taxon>Coccidia</taxon>
        <taxon>Eucoccidiorida</taxon>
        <taxon>Eimeriorina</taxon>
        <taxon>Sarcocystidae</taxon>
        <taxon>Toxoplasma</taxon>
    </lineage>
</organism>
<dbReference type="OrthoDB" id="331528at2759"/>
<reference evidence="3 4" key="1">
    <citation type="submission" date="2014-03" db="EMBL/GenBank/DDBJ databases">
        <authorList>
            <person name="Sibley D."/>
            <person name="Venepally P."/>
            <person name="Karamycheva S."/>
            <person name="Hadjithomas M."/>
            <person name="Khan A."/>
            <person name="Brunk B."/>
            <person name="Roos D."/>
            <person name="Caler E."/>
            <person name="Lorenzi H."/>
        </authorList>
    </citation>
    <scope>NUCLEOTIDE SEQUENCE [LARGE SCALE GENOMIC DNA]</scope>
    <source>
        <strain evidence="4">p89</strain>
    </source>
</reference>
<comment type="caution">
    <text evidence="3">The sequence shown here is derived from an EMBL/GenBank/DDBJ whole genome shotgun (WGS) entry which is preliminary data.</text>
</comment>
<feature type="region of interest" description="Disordered" evidence="1">
    <location>
        <begin position="654"/>
        <end position="736"/>
    </location>
</feature>
<feature type="region of interest" description="Disordered" evidence="1">
    <location>
        <begin position="47"/>
        <end position="243"/>
    </location>
</feature>
<feature type="compositionally biased region" description="Basic and acidic residues" evidence="1">
    <location>
        <begin position="1046"/>
        <end position="1062"/>
    </location>
</feature>
<evidence type="ECO:0000259" key="2">
    <source>
        <dbReference type="PROSITE" id="PS50858"/>
    </source>
</evidence>
<feature type="region of interest" description="Disordered" evidence="1">
    <location>
        <begin position="1098"/>
        <end position="1117"/>
    </location>
</feature>
<evidence type="ECO:0000256" key="1">
    <source>
        <dbReference type="SAM" id="MobiDB-lite"/>
    </source>
</evidence>
<gene>
    <name evidence="3" type="ORF">TGP89_306490</name>
</gene>
<evidence type="ECO:0000313" key="4">
    <source>
        <dbReference type="Proteomes" id="UP000028828"/>
    </source>
</evidence>
<feature type="compositionally biased region" description="Polar residues" evidence="1">
    <location>
        <begin position="530"/>
        <end position="540"/>
    </location>
</feature>
<feature type="region of interest" description="Disordered" evidence="1">
    <location>
        <begin position="415"/>
        <end position="442"/>
    </location>
</feature>
<dbReference type="InterPro" id="IPR005607">
    <property type="entry name" value="BSD_dom"/>
</dbReference>
<feature type="region of interest" description="Disordered" evidence="1">
    <location>
        <begin position="829"/>
        <end position="848"/>
    </location>
</feature>
<feature type="compositionally biased region" description="Polar residues" evidence="1">
    <location>
        <begin position="1031"/>
        <end position="1044"/>
    </location>
</feature>
<feature type="compositionally biased region" description="Basic and acidic residues" evidence="1">
    <location>
        <begin position="1108"/>
        <end position="1117"/>
    </location>
</feature>
<feature type="region of interest" description="Disordered" evidence="1">
    <location>
        <begin position="600"/>
        <end position="619"/>
    </location>
</feature>